<keyword evidence="3" id="KW-0813">Transport</keyword>
<dbReference type="EMBL" id="AXCM01001909">
    <property type="status" value="NOT_ANNOTATED_CDS"/>
    <property type="molecule type" value="Genomic_DNA"/>
</dbReference>
<keyword evidence="5" id="KW-0716">Sensory transduction</keyword>
<dbReference type="SUPFAM" id="SSF47565">
    <property type="entry name" value="Insect pheromone/odorant-binding proteins"/>
    <property type="match status" value="1"/>
</dbReference>
<dbReference type="AlphaFoldDB" id="A0A182MAB9"/>
<organism evidence="10 11">
    <name type="scientific">Anopheles culicifacies</name>
    <dbReference type="NCBI Taxonomy" id="139723"/>
    <lineage>
        <taxon>Eukaryota</taxon>
        <taxon>Metazoa</taxon>
        <taxon>Ecdysozoa</taxon>
        <taxon>Arthropoda</taxon>
        <taxon>Hexapoda</taxon>
        <taxon>Insecta</taxon>
        <taxon>Pterygota</taxon>
        <taxon>Neoptera</taxon>
        <taxon>Endopterygota</taxon>
        <taxon>Diptera</taxon>
        <taxon>Nematocera</taxon>
        <taxon>Culicoidea</taxon>
        <taxon>Culicidae</taxon>
        <taxon>Anophelinae</taxon>
        <taxon>Anopheles</taxon>
        <taxon>culicifacies species complex</taxon>
    </lineage>
</organism>
<keyword evidence="11" id="KW-1185">Reference proteome</keyword>
<name>A0A182MAB9_9DIPT</name>
<protein>
    <recommendedName>
        <fullName evidence="9">OBP47-like domain-containing protein</fullName>
    </recommendedName>
</protein>
<dbReference type="GO" id="GO:0005549">
    <property type="term" value="F:odorant binding"/>
    <property type="evidence" value="ECO:0007669"/>
    <property type="project" value="InterPro"/>
</dbReference>
<dbReference type="GO" id="GO:0007608">
    <property type="term" value="P:sensory perception of smell"/>
    <property type="evidence" value="ECO:0007669"/>
    <property type="project" value="UniProtKB-KW"/>
</dbReference>
<dbReference type="InterPro" id="IPR036728">
    <property type="entry name" value="PBP_GOBP_sf"/>
</dbReference>
<sequence>MDRYVSLLGVIVLVVTLEQVSGHLRNDPLGCRNGTKATVDECCAIPVLADKAIIEKCKSEHPFKPPGKDAKGKESHPGGCIAECILKGMGAMKNDLVDVEGFNKAIQPVVKANPDFAKLIPDAVKVCQERANMDAGFSKGPDSTASKSAAKMFVNCVYGQLFEKCPTKAWTKKEECTLLKDKIQKGCPYFALRKHNGPRMRPT</sequence>
<evidence type="ECO:0000256" key="3">
    <source>
        <dbReference type="ARBA" id="ARBA00022448"/>
    </source>
</evidence>
<dbReference type="EnsemblMetazoa" id="ACUA013374-RA">
    <property type="protein sequence ID" value="ACUA013374-PA"/>
    <property type="gene ID" value="ACUA013374"/>
</dbReference>
<keyword evidence="4" id="KW-0964">Secreted</keyword>
<feature type="signal peptide" evidence="8">
    <location>
        <begin position="1"/>
        <end position="22"/>
    </location>
</feature>
<feature type="chain" id="PRO_5008128057" description="OBP47-like domain-containing protein" evidence="8">
    <location>
        <begin position="23"/>
        <end position="203"/>
    </location>
</feature>
<evidence type="ECO:0000256" key="8">
    <source>
        <dbReference type="SAM" id="SignalP"/>
    </source>
</evidence>
<dbReference type="InterPro" id="IPR052295">
    <property type="entry name" value="Odorant-binding_protein"/>
</dbReference>
<evidence type="ECO:0000256" key="7">
    <source>
        <dbReference type="ARBA" id="ARBA00023157"/>
    </source>
</evidence>
<keyword evidence="8" id="KW-0732">Signal</keyword>
<feature type="domain" description="OBP47-like" evidence="9">
    <location>
        <begin position="46"/>
        <end position="181"/>
    </location>
</feature>
<evidence type="ECO:0000256" key="2">
    <source>
        <dbReference type="ARBA" id="ARBA00008098"/>
    </source>
</evidence>
<keyword evidence="6" id="KW-0552">Olfaction</keyword>
<dbReference type="VEuPathDB" id="VectorBase:ACUA013374"/>
<accession>A0A182MAB9</accession>
<reference evidence="11" key="1">
    <citation type="submission" date="2013-09" db="EMBL/GenBank/DDBJ databases">
        <title>The Genome Sequence of Anopheles culicifacies species A.</title>
        <authorList>
            <consortium name="The Broad Institute Genomics Platform"/>
            <person name="Neafsey D.E."/>
            <person name="Besansky N."/>
            <person name="Howell P."/>
            <person name="Walton C."/>
            <person name="Young S.K."/>
            <person name="Zeng Q."/>
            <person name="Gargeya S."/>
            <person name="Fitzgerald M."/>
            <person name="Haas B."/>
            <person name="Abouelleil A."/>
            <person name="Allen A.W."/>
            <person name="Alvarado L."/>
            <person name="Arachchi H.M."/>
            <person name="Berlin A.M."/>
            <person name="Chapman S.B."/>
            <person name="Gainer-Dewar J."/>
            <person name="Goldberg J."/>
            <person name="Griggs A."/>
            <person name="Gujja S."/>
            <person name="Hansen M."/>
            <person name="Howarth C."/>
            <person name="Imamovic A."/>
            <person name="Ireland A."/>
            <person name="Larimer J."/>
            <person name="McCowan C."/>
            <person name="Murphy C."/>
            <person name="Pearson M."/>
            <person name="Poon T.W."/>
            <person name="Priest M."/>
            <person name="Roberts A."/>
            <person name="Saif S."/>
            <person name="Shea T."/>
            <person name="Sisk P."/>
            <person name="Sykes S."/>
            <person name="Wortman J."/>
            <person name="Nusbaum C."/>
            <person name="Birren B."/>
        </authorList>
    </citation>
    <scope>NUCLEOTIDE SEQUENCE [LARGE SCALE GENOMIC DNA]</scope>
    <source>
        <strain evidence="11">A-37</strain>
    </source>
</reference>
<proteinExistence type="inferred from homology"/>
<evidence type="ECO:0000256" key="4">
    <source>
        <dbReference type="ARBA" id="ARBA00022525"/>
    </source>
</evidence>
<dbReference type="PANTHER" id="PTHR21066">
    <property type="entry name" value="ODORANT-BINDING PROTEIN 59A-RELATED"/>
    <property type="match status" value="1"/>
</dbReference>
<dbReference type="GO" id="GO:0005576">
    <property type="term" value="C:extracellular region"/>
    <property type="evidence" value="ECO:0007669"/>
    <property type="project" value="UniProtKB-SubCell"/>
</dbReference>
<comment type="subcellular location">
    <subcellularLocation>
        <location evidence="1">Secreted</location>
    </subcellularLocation>
</comment>
<evidence type="ECO:0000256" key="1">
    <source>
        <dbReference type="ARBA" id="ARBA00004613"/>
    </source>
</evidence>
<evidence type="ECO:0000256" key="6">
    <source>
        <dbReference type="ARBA" id="ARBA00022725"/>
    </source>
</evidence>
<dbReference type="Gene3D" id="1.10.238.270">
    <property type="match status" value="1"/>
</dbReference>
<keyword evidence="7" id="KW-1015">Disulfide bond</keyword>
<evidence type="ECO:0000313" key="10">
    <source>
        <dbReference type="EnsemblMetazoa" id="ACUA013374-PA"/>
    </source>
</evidence>
<reference evidence="10" key="2">
    <citation type="submission" date="2020-05" db="UniProtKB">
        <authorList>
            <consortium name="EnsemblMetazoa"/>
        </authorList>
    </citation>
    <scope>IDENTIFICATION</scope>
    <source>
        <strain evidence="10">A-37</strain>
    </source>
</reference>
<evidence type="ECO:0000313" key="11">
    <source>
        <dbReference type="Proteomes" id="UP000075883"/>
    </source>
</evidence>
<dbReference type="PANTHER" id="PTHR21066:SF3">
    <property type="entry name" value="IP02236P"/>
    <property type="match status" value="1"/>
</dbReference>
<evidence type="ECO:0000256" key="5">
    <source>
        <dbReference type="ARBA" id="ARBA00022606"/>
    </source>
</evidence>
<dbReference type="Proteomes" id="UP000075883">
    <property type="component" value="Unassembled WGS sequence"/>
</dbReference>
<evidence type="ECO:0000259" key="9">
    <source>
        <dbReference type="Pfam" id="PF22651"/>
    </source>
</evidence>
<dbReference type="Pfam" id="PF22651">
    <property type="entry name" value="OBP47_like"/>
    <property type="match status" value="1"/>
</dbReference>
<comment type="similarity">
    <text evidence="2">Belongs to the PBP/GOBP family.</text>
</comment>
<dbReference type="InterPro" id="IPR054577">
    <property type="entry name" value="OBP47-like_dom"/>
</dbReference>